<feature type="signal peptide" evidence="5">
    <location>
        <begin position="1"/>
        <end position="18"/>
    </location>
</feature>
<keyword evidence="4" id="KW-0472">Membrane</keyword>
<dbReference type="STRING" id="3880.A0A072U1D4"/>
<evidence type="ECO:0000256" key="2">
    <source>
        <dbReference type="ARBA" id="ARBA00022734"/>
    </source>
</evidence>
<dbReference type="InterPro" id="IPR013320">
    <property type="entry name" value="ConA-like_dom_sf"/>
</dbReference>
<keyword evidence="4" id="KW-0812">Transmembrane</keyword>
<evidence type="ECO:0000313" key="8">
    <source>
        <dbReference type="EnsemblPlants" id="KEH22948"/>
    </source>
</evidence>
<evidence type="ECO:0000256" key="1">
    <source>
        <dbReference type="ARBA" id="ARBA00007606"/>
    </source>
</evidence>
<dbReference type="Proteomes" id="UP000002051">
    <property type="component" value="Unassembled WGS sequence"/>
</dbReference>
<dbReference type="PANTHER" id="PTHR32401">
    <property type="entry name" value="CONCANAVALIN A-LIKE LECTIN FAMILY PROTEIN"/>
    <property type="match status" value="1"/>
</dbReference>
<reference evidence="7 9" key="1">
    <citation type="journal article" date="2011" name="Nature">
        <title>The Medicago genome provides insight into the evolution of rhizobial symbioses.</title>
        <authorList>
            <person name="Young N.D."/>
            <person name="Debelle F."/>
            <person name="Oldroyd G.E."/>
            <person name="Geurts R."/>
            <person name="Cannon S.B."/>
            <person name="Udvardi M.K."/>
            <person name="Benedito V.A."/>
            <person name="Mayer K.F."/>
            <person name="Gouzy J."/>
            <person name="Schoof H."/>
            <person name="Van de Peer Y."/>
            <person name="Proost S."/>
            <person name="Cook D.R."/>
            <person name="Meyers B.C."/>
            <person name="Spannagl M."/>
            <person name="Cheung F."/>
            <person name="De Mita S."/>
            <person name="Krishnakumar V."/>
            <person name="Gundlach H."/>
            <person name="Zhou S."/>
            <person name="Mudge J."/>
            <person name="Bharti A.K."/>
            <person name="Murray J.D."/>
            <person name="Naoumkina M.A."/>
            <person name="Rosen B."/>
            <person name="Silverstein K.A."/>
            <person name="Tang H."/>
            <person name="Rombauts S."/>
            <person name="Zhao P.X."/>
            <person name="Zhou P."/>
            <person name="Barbe V."/>
            <person name="Bardou P."/>
            <person name="Bechner M."/>
            <person name="Bellec A."/>
            <person name="Berger A."/>
            <person name="Berges H."/>
            <person name="Bidwell S."/>
            <person name="Bisseling T."/>
            <person name="Choisne N."/>
            <person name="Couloux A."/>
            <person name="Denny R."/>
            <person name="Deshpande S."/>
            <person name="Dai X."/>
            <person name="Doyle J.J."/>
            <person name="Dudez A.M."/>
            <person name="Farmer A.D."/>
            <person name="Fouteau S."/>
            <person name="Franken C."/>
            <person name="Gibelin C."/>
            <person name="Gish J."/>
            <person name="Goldstein S."/>
            <person name="Gonzalez A.J."/>
            <person name="Green P.J."/>
            <person name="Hallab A."/>
            <person name="Hartog M."/>
            <person name="Hua A."/>
            <person name="Humphray S.J."/>
            <person name="Jeong D.H."/>
            <person name="Jing Y."/>
            <person name="Jocker A."/>
            <person name="Kenton S.M."/>
            <person name="Kim D.J."/>
            <person name="Klee K."/>
            <person name="Lai H."/>
            <person name="Lang C."/>
            <person name="Lin S."/>
            <person name="Macmil S.L."/>
            <person name="Magdelenat G."/>
            <person name="Matthews L."/>
            <person name="McCorrison J."/>
            <person name="Monaghan E.L."/>
            <person name="Mun J.H."/>
            <person name="Najar F.Z."/>
            <person name="Nicholson C."/>
            <person name="Noirot C."/>
            <person name="O'Bleness M."/>
            <person name="Paule C.R."/>
            <person name="Poulain J."/>
            <person name="Prion F."/>
            <person name="Qin B."/>
            <person name="Qu C."/>
            <person name="Retzel E.F."/>
            <person name="Riddle C."/>
            <person name="Sallet E."/>
            <person name="Samain S."/>
            <person name="Samson N."/>
            <person name="Sanders I."/>
            <person name="Saurat O."/>
            <person name="Scarpelli C."/>
            <person name="Schiex T."/>
            <person name="Segurens B."/>
            <person name="Severin A.J."/>
            <person name="Sherrier D.J."/>
            <person name="Shi R."/>
            <person name="Sims S."/>
            <person name="Singer S.R."/>
            <person name="Sinharoy S."/>
            <person name="Sterck L."/>
            <person name="Viollet A."/>
            <person name="Wang B.B."/>
            <person name="Wang K."/>
            <person name="Wang M."/>
            <person name="Wang X."/>
            <person name="Warfsmann J."/>
            <person name="Weissenbach J."/>
            <person name="White D.D."/>
            <person name="White J.D."/>
            <person name="Wiley G.B."/>
            <person name="Wincker P."/>
            <person name="Xing Y."/>
            <person name="Yang L."/>
            <person name="Yao Z."/>
            <person name="Ying F."/>
            <person name="Zhai J."/>
            <person name="Zhou L."/>
            <person name="Zuber A."/>
            <person name="Denarie J."/>
            <person name="Dixon R.A."/>
            <person name="May G.D."/>
            <person name="Schwartz D.C."/>
            <person name="Rogers J."/>
            <person name="Quetier F."/>
            <person name="Town C.D."/>
            <person name="Roe B.A."/>
        </authorList>
    </citation>
    <scope>NUCLEOTIDE SEQUENCE [LARGE SCALE GENOMIC DNA]</scope>
    <source>
        <strain evidence="7">A17</strain>
        <strain evidence="8 9">cv. Jemalong A17</strain>
    </source>
</reference>
<dbReference type="Pfam" id="PF00139">
    <property type="entry name" value="Lectin_legB"/>
    <property type="match status" value="1"/>
</dbReference>
<dbReference type="PROSITE" id="PS00107">
    <property type="entry name" value="PROTEIN_KINASE_ATP"/>
    <property type="match status" value="1"/>
</dbReference>
<keyword evidence="7" id="KW-0418">Kinase</keyword>
<dbReference type="GO" id="GO:0009610">
    <property type="term" value="P:response to symbiotic fungus"/>
    <property type="evidence" value="ECO:0007669"/>
    <property type="project" value="UniProtKB-ARBA"/>
</dbReference>
<name>A0A072U1D4_MEDTR</name>
<accession>A0A072U1D4</accession>
<dbReference type="InterPro" id="IPR001220">
    <property type="entry name" value="Legume_lectin_dom"/>
</dbReference>
<keyword evidence="2" id="KW-0430">Lectin</keyword>
<dbReference type="GO" id="GO:0030246">
    <property type="term" value="F:carbohydrate binding"/>
    <property type="evidence" value="ECO:0007669"/>
    <property type="project" value="UniProtKB-KW"/>
</dbReference>
<dbReference type="Gene3D" id="3.30.200.20">
    <property type="entry name" value="Phosphorylase Kinase, domain 1"/>
    <property type="match status" value="1"/>
</dbReference>
<keyword evidence="7" id="KW-0808">Transferase</keyword>
<proteinExistence type="inferred from homology"/>
<dbReference type="GO" id="GO:0005524">
    <property type="term" value="F:ATP binding"/>
    <property type="evidence" value="ECO:0007669"/>
    <property type="project" value="UniProtKB-UniRule"/>
</dbReference>
<feature type="transmembrane region" description="Helical" evidence="4">
    <location>
        <begin position="262"/>
        <end position="281"/>
    </location>
</feature>
<dbReference type="HOGENOM" id="CLU_000288_62_2_1"/>
<feature type="chain" id="PRO_5014499212" evidence="5">
    <location>
        <begin position="19"/>
        <end position="369"/>
    </location>
</feature>
<evidence type="ECO:0000256" key="4">
    <source>
        <dbReference type="SAM" id="Phobius"/>
    </source>
</evidence>
<dbReference type="SUPFAM" id="SSF49899">
    <property type="entry name" value="Concanavalin A-like lectins/glucanases"/>
    <property type="match status" value="1"/>
</dbReference>
<keyword evidence="4" id="KW-1133">Transmembrane helix</keyword>
<keyword evidence="9" id="KW-1185">Reference proteome</keyword>
<dbReference type="Gene3D" id="2.60.120.200">
    <property type="match status" value="2"/>
</dbReference>
<feature type="binding site" evidence="3">
    <location>
        <position position="345"/>
    </location>
    <ligand>
        <name>ATP</name>
        <dbReference type="ChEBI" id="CHEBI:30616"/>
    </ligand>
</feature>
<dbReference type="InterPro" id="IPR050258">
    <property type="entry name" value="Leguminous_Lectin"/>
</dbReference>
<keyword evidence="7" id="KW-0675">Receptor</keyword>
<evidence type="ECO:0000256" key="5">
    <source>
        <dbReference type="SAM" id="SignalP"/>
    </source>
</evidence>
<reference evidence="7 9" key="2">
    <citation type="journal article" date="2014" name="BMC Genomics">
        <title>An improved genome release (version Mt4.0) for the model legume Medicago truncatula.</title>
        <authorList>
            <person name="Tang H."/>
            <person name="Krishnakumar V."/>
            <person name="Bidwell S."/>
            <person name="Rosen B."/>
            <person name="Chan A."/>
            <person name="Zhou S."/>
            <person name="Gentzbittel L."/>
            <person name="Childs K.L."/>
            <person name="Yandell M."/>
            <person name="Gundlach H."/>
            <person name="Mayer K.F."/>
            <person name="Schwartz D.C."/>
            <person name="Town C.D."/>
        </authorList>
    </citation>
    <scope>GENOME REANNOTATION</scope>
    <source>
        <strain evidence="7">A17</strain>
        <strain evidence="8 9">cv. Jemalong A17</strain>
    </source>
</reference>
<evidence type="ECO:0000259" key="6">
    <source>
        <dbReference type="Pfam" id="PF00139"/>
    </source>
</evidence>
<protein>
    <submittedName>
        <fullName evidence="7">Lectin-like receptor kinase</fullName>
    </submittedName>
</protein>
<dbReference type="AlphaFoldDB" id="A0A072U1D4"/>
<keyword evidence="3" id="KW-0067">ATP-binding</keyword>
<keyword evidence="3" id="KW-0547">Nucleotide-binding</keyword>
<dbReference type="InterPro" id="IPR011009">
    <property type="entry name" value="Kinase-like_dom_sf"/>
</dbReference>
<dbReference type="PANTHER" id="PTHR32401:SF50">
    <property type="entry name" value="OS07G0133000 PROTEIN"/>
    <property type="match status" value="1"/>
</dbReference>
<dbReference type="EMBL" id="CM001223">
    <property type="protein sequence ID" value="KEH22948.1"/>
    <property type="molecule type" value="Genomic_DNA"/>
</dbReference>
<reference evidence="8" key="3">
    <citation type="submission" date="2015-04" db="UniProtKB">
        <authorList>
            <consortium name="EnsemblPlants"/>
        </authorList>
    </citation>
    <scope>IDENTIFICATION</scope>
    <source>
        <strain evidence="8">cv. Jemalong A17</strain>
    </source>
</reference>
<evidence type="ECO:0000313" key="9">
    <source>
        <dbReference type="Proteomes" id="UP000002051"/>
    </source>
</evidence>
<dbReference type="CDD" id="cd06899">
    <property type="entry name" value="lectin_legume_LecRK_Arcelin_ConA"/>
    <property type="match status" value="1"/>
</dbReference>
<feature type="domain" description="Legume lectin" evidence="6">
    <location>
        <begin position="70"/>
        <end position="239"/>
    </location>
</feature>
<dbReference type="EnsemblPlants" id="KEH22948">
    <property type="protein sequence ID" value="KEH22948"/>
    <property type="gene ID" value="MTR_7g062850"/>
</dbReference>
<evidence type="ECO:0000313" key="7">
    <source>
        <dbReference type="EMBL" id="KEH22948.1"/>
    </source>
</evidence>
<organism evidence="7 9">
    <name type="scientific">Medicago truncatula</name>
    <name type="common">Barrel medic</name>
    <name type="synonym">Medicago tribuloides</name>
    <dbReference type="NCBI Taxonomy" id="3880"/>
    <lineage>
        <taxon>Eukaryota</taxon>
        <taxon>Viridiplantae</taxon>
        <taxon>Streptophyta</taxon>
        <taxon>Embryophyta</taxon>
        <taxon>Tracheophyta</taxon>
        <taxon>Spermatophyta</taxon>
        <taxon>Magnoliopsida</taxon>
        <taxon>eudicotyledons</taxon>
        <taxon>Gunneridae</taxon>
        <taxon>Pentapetalae</taxon>
        <taxon>rosids</taxon>
        <taxon>fabids</taxon>
        <taxon>Fabales</taxon>
        <taxon>Fabaceae</taxon>
        <taxon>Papilionoideae</taxon>
        <taxon>50 kb inversion clade</taxon>
        <taxon>NPAAA clade</taxon>
        <taxon>Hologalegina</taxon>
        <taxon>IRL clade</taxon>
        <taxon>Trifolieae</taxon>
        <taxon>Medicago</taxon>
    </lineage>
</organism>
<comment type="similarity">
    <text evidence="1">Belongs to the leguminous lectin family.</text>
</comment>
<dbReference type="SUPFAM" id="SSF56112">
    <property type="entry name" value="Protein kinase-like (PK-like)"/>
    <property type="match status" value="1"/>
</dbReference>
<evidence type="ECO:0000256" key="3">
    <source>
        <dbReference type="PROSITE-ProRule" id="PRU10141"/>
    </source>
</evidence>
<keyword evidence="5" id="KW-0732">Signal</keyword>
<gene>
    <name evidence="7" type="ordered locus">MTR_7g062850</name>
</gene>
<dbReference type="InterPro" id="IPR017441">
    <property type="entry name" value="Protein_kinase_ATP_BS"/>
</dbReference>
<dbReference type="GO" id="GO:0016301">
    <property type="term" value="F:kinase activity"/>
    <property type="evidence" value="ECO:0007669"/>
    <property type="project" value="UniProtKB-KW"/>
</dbReference>
<sequence>MFLKFVFMLCLLVTLVASEDNGFIYKGFQSSHLYLDGIAELTSTGLLRLTNDIGQDTAHAFYPNPIVFKNTSRLPDSLPNQYLGPFNDSNIGNTSNHVFAVELDTIQDLEFDDINNNHAGIDINNLKSANSTPAGYYNAIGRFNDLSLSSGYPMQVWIEYDGVKKNIDVTLAPINFGCNVVKPARPLLSFTKDLSPILNNRMYVGFSSSTGVIVASHYILGWSFKVNGQAQNLEISKLPELRIFATELGIFNEKKESKTLTVGLPLIFLSLLFIIALRIMYHIEQKKFAKVLEDWEHEYGPHRFKFKDIYFATKGFMVKGLLGVGGFGRVYKGVIPNSKLEVVVKRSFETITGVSHDQVAFFKTFRGTI</sequence>